<reference evidence="2" key="1">
    <citation type="submission" date="2014-09" db="EMBL/GenBank/DDBJ databases">
        <authorList>
            <person name="Magalhaes I.L.F."/>
            <person name="Oliveira U."/>
            <person name="Santos F.R."/>
            <person name="Vidigal T.H.D.A."/>
            <person name="Brescovit A.D."/>
            <person name="Santos A.J."/>
        </authorList>
    </citation>
    <scope>NUCLEOTIDE SEQUENCE</scope>
    <source>
        <tissue evidence="2">Shoot tissue taken approximately 20 cm above the soil surface</tissue>
    </source>
</reference>
<sequence>MPTSTQDTTGEAPVDAKEEQIATTRRRCTADQTERASTKA</sequence>
<organism evidence="2">
    <name type="scientific">Arundo donax</name>
    <name type="common">Giant reed</name>
    <name type="synonym">Donax arundinaceus</name>
    <dbReference type="NCBI Taxonomy" id="35708"/>
    <lineage>
        <taxon>Eukaryota</taxon>
        <taxon>Viridiplantae</taxon>
        <taxon>Streptophyta</taxon>
        <taxon>Embryophyta</taxon>
        <taxon>Tracheophyta</taxon>
        <taxon>Spermatophyta</taxon>
        <taxon>Magnoliopsida</taxon>
        <taxon>Liliopsida</taxon>
        <taxon>Poales</taxon>
        <taxon>Poaceae</taxon>
        <taxon>PACMAD clade</taxon>
        <taxon>Arundinoideae</taxon>
        <taxon>Arundineae</taxon>
        <taxon>Arundo</taxon>
    </lineage>
</organism>
<evidence type="ECO:0000256" key="1">
    <source>
        <dbReference type="SAM" id="MobiDB-lite"/>
    </source>
</evidence>
<feature type="compositionally biased region" description="Basic and acidic residues" evidence="1">
    <location>
        <begin position="28"/>
        <end position="40"/>
    </location>
</feature>
<name>A0A0A9B3T8_ARUDO</name>
<dbReference type="AlphaFoldDB" id="A0A0A9B3T8"/>
<feature type="region of interest" description="Disordered" evidence="1">
    <location>
        <begin position="1"/>
        <end position="40"/>
    </location>
</feature>
<evidence type="ECO:0000313" key="2">
    <source>
        <dbReference type="EMBL" id="JAD53987.1"/>
    </source>
</evidence>
<accession>A0A0A9B3T8</accession>
<proteinExistence type="predicted"/>
<reference evidence="2" key="2">
    <citation type="journal article" date="2015" name="Data Brief">
        <title>Shoot transcriptome of the giant reed, Arundo donax.</title>
        <authorList>
            <person name="Barrero R.A."/>
            <person name="Guerrero F.D."/>
            <person name="Moolhuijzen P."/>
            <person name="Goolsby J.A."/>
            <person name="Tidwell J."/>
            <person name="Bellgard S.E."/>
            <person name="Bellgard M.I."/>
        </authorList>
    </citation>
    <scope>NUCLEOTIDE SEQUENCE</scope>
    <source>
        <tissue evidence="2">Shoot tissue taken approximately 20 cm above the soil surface</tissue>
    </source>
</reference>
<protein>
    <submittedName>
        <fullName evidence="2">Uncharacterized protein</fullName>
    </submittedName>
</protein>
<dbReference type="EMBL" id="GBRH01243908">
    <property type="protein sequence ID" value="JAD53987.1"/>
    <property type="molecule type" value="Transcribed_RNA"/>
</dbReference>